<dbReference type="InterPro" id="IPR020846">
    <property type="entry name" value="MFS_dom"/>
</dbReference>
<keyword evidence="8" id="KW-1185">Reference proteome</keyword>
<feature type="transmembrane region" description="Helical" evidence="5">
    <location>
        <begin position="99"/>
        <end position="124"/>
    </location>
</feature>
<feature type="transmembrane region" description="Helical" evidence="5">
    <location>
        <begin position="328"/>
        <end position="347"/>
    </location>
</feature>
<feature type="transmembrane region" description="Helical" evidence="5">
    <location>
        <begin position="204"/>
        <end position="225"/>
    </location>
</feature>
<dbReference type="InterPro" id="IPR036259">
    <property type="entry name" value="MFS_trans_sf"/>
</dbReference>
<dbReference type="Gene3D" id="1.20.1250.20">
    <property type="entry name" value="MFS general substrate transporter like domains"/>
    <property type="match status" value="2"/>
</dbReference>
<dbReference type="Proteomes" id="UP000292003">
    <property type="component" value="Unassembled WGS sequence"/>
</dbReference>
<feature type="transmembrane region" description="Helical" evidence="5">
    <location>
        <begin position="136"/>
        <end position="157"/>
    </location>
</feature>
<comment type="subcellular location">
    <subcellularLocation>
        <location evidence="1">Cell membrane</location>
        <topology evidence="1">Multi-pass membrane protein</topology>
    </subcellularLocation>
</comment>
<protein>
    <submittedName>
        <fullName evidence="7">MFS transporter</fullName>
    </submittedName>
</protein>
<keyword evidence="3 5" id="KW-1133">Transmembrane helix</keyword>
<dbReference type="GO" id="GO:0005886">
    <property type="term" value="C:plasma membrane"/>
    <property type="evidence" value="ECO:0007669"/>
    <property type="project" value="UniProtKB-SubCell"/>
</dbReference>
<dbReference type="Pfam" id="PF07690">
    <property type="entry name" value="MFS_1"/>
    <property type="match status" value="1"/>
</dbReference>
<evidence type="ECO:0000259" key="6">
    <source>
        <dbReference type="PROSITE" id="PS50850"/>
    </source>
</evidence>
<dbReference type="InterPro" id="IPR011701">
    <property type="entry name" value="MFS"/>
</dbReference>
<name>A0A4Q7J155_9PSEU</name>
<proteinExistence type="predicted"/>
<feature type="transmembrane region" description="Helical" evidence="5">
    <location>
        <begin position="48"/>
        <end position="68"/>
    </location>
</feature>
<evidence type="ECO:0000256" key="4">
    <source>
        <dbReference type="ARBA" id="ARBA00023136"/>
    </source>
</evidence>
<accession>A0A4Q7J155</accession>
<feature type="transmembrane region" description="Helical" evidence="5">
    <location>
        <begin position="12"/>
        <end position="28"/>
    </location>
</feature>
<dbReference type="OrthoDB" id="3629425at2"/>
<keyword evidence="2 5" id="KW-0812">Transmembrane</keyword>
<feature type="transmembrane region" description="Helical" evidence="5">
    <location>
        <begin position="269"/>
        <end position="288"/>
    </location>
</feature>
<feature type="transmembrane region" description="Helical" evidence="5">
    <location>
        <begin position="359"/>
        <end position="377"/>
    </location>
</feature>
<dbReference type="RefSeq" id="WP_130477925.1">
    <property type="nucleotide sequence ID" value="NZ_SFCC01000013.1"/>
</dbReference>
<dbReference type="PANTHER" id="PTHR23514">
    <property type="entry name" value="BYPASS OF STOP CODON PROTEIN 6"/>
    <property type="match status" value="1"/>
</dbReference>
<evidence type="ECO:0000256" key="3">
    <source>
        <dbReference type="ARBA" id="ARBA00022989"/>
    </source>
</evidence>
<comment type="caution">
    <text evidence="7">The sequence shown here is derived from an EMBL/GenBank/DDBJ whole genome shotgun (WGS) entry which is preliminary data.</text>
</comment>
<dbReference type="PROSITE" id="PS50850">
    <property type="entry name" value="MFS"/>
    <property type="match status" value="1"/>
</dbReference>
<dbReference type="PANTHER" id="PTHR23514:SF13">
    <property type="entry name" value="INNER MEMBRANE PROTEIN YBJJ"/>
    <property type="match status" value="1"/>
</dbReference>
<reference evidence="7 8" key="1">
    <citation type="submission" date="2019-02" db="EMBL/GenBank/DDBJ databases">
        <title>Draft genome sequence of Amycolatopsis sp. 8-3EHSu isolated from roots of Suaeda maritima.</title>
        <authorList>
            <person name="Duangmal K."/>
            <person name="Chantavorakit T."/>
        </authorList>
    </citation>
    <scope>NUCLEOTIDE SEQUENCE [LARGE SCALE GENOMIC DNA]</scope>
    <source>
        <strain evidence="7 8">8-3EHSu</strain>
    </source>
</reference>
<evidence type="ECO:0000256" key="5">
    <source>
        <dbReference type="SAM" id="Phobius"/>
    </source>
</evidence>
<dbReference type="EMBL" id="SFCC01000013">
    <property type="protein sequence ID" value="RZQ61111.1"/>
    <property type="molecule type" value="Genomic_DNA"/>
</dbReference>
<feature type="transmembrane region" description="Helical" evidence="5">
    <location>
        <begin position="237"/>
        <end position="257"/>
    </location>
</feature>
<gene>
    <name evidence="7" type="ORF">EWH70_24805</name>
</gene>
<dbReference type="GO" id="GO:0022857">
    <property type="term" value="F:transmembrane transporter activity"/>
    <property type="evidence" value="ECO:0007669"/>
    <property type="project" value="InterPro"/>
</dbReference>
<feature type="transmembrane region" description="Helical" evidence="5">
    <location>
        <begin position="163"/>
        <end position="183"/>
    </location>
</feature>
<feature type="transmembrane region" description="Helical" evidence="5">
    <location>
        <begin position="294"/>
        <end position="316"/>
    </location>
</feature>
<dbReference type="InterPro" id="IPR051788">
    <property type="entry name" value="MFS_Transporter"/>
</dbReference>
<keyword evidence="4 5" id="KW-0472">Membrane</keyword>
<dbReference type="SUPFAM" id="SSF103473">
    <property type="entry name" value="MFS general substrate transporter"/>
    <property type="match status" value="1"/>
</dbReference>
<feature type="domain" description="Major facilitator superfamily (MFS) profile" evidence="6">
    <location>
        <begin position="204"/>
        <end position="390"/>
    </location>
</feature>
<evidence type="ECO:0000256" key="2">
    <source>
        <dbReference type="ARBA" id="ARBA00022692"/>
    </source>
</evidence>
<organism evidence="7 8">
    <name type="scientific">Amycolatopsis suaedae</name>
    <dbReference type="NCBI Taxonomy" id="2510978"/>
    <lineage>
        <taxon>Bacteria</taxon>
        <taxon>Bacillati</taxon>
        <taxon>Actinomycetota</taxon>
        <taxon>Actinomycetes</taxon>
        <taxon>Pseudonocardiales</taxon>
        <taxon>Pseudonocardiaceae</taxon>
        <taxon>Amycolatopsis</taxon>
    </lineage>
</organism>
<dbReference type="AlphaFoldDB" id="A0A4Q7J155"/>
<evidence type="ECO:0000313" key="8">
    <source>
        <dbReference type="Proteomes" id="UP000292003"/>
    </source>
</evidence>
<evidence type="ECO:0000313" key="7">
    <source>
        <dbReference type="EMBL" id="RZQ61111.1"/>
    </source>
</evidence>
<sequence>MVAIVSTTPRVATVLGAFAIYGALWGPYMAMLPEVRRATGATEAELGAALLVGALAAMPAMVVVGRLLDRFGRPVAVATVSLFAPFAALPSLAVSVPQLVFAVAAFGFGSGACNVVVVALASTVEVETGKRVMNRAHAVFSVAVLVCSLATGAARGYGVPGQLIAVVLAVVLGTAAFAARRGIPRTLVRQRAQRGGRIRLARRALMLCLLATLAMVLANGVQQWSAILLSDVVGAPIAWAAIAPGVFAVGMILGRTSGHWLSLHAPDRLVLLGSGVLSGTGVLVLSVADSALQGLIGTAIVGAAISVATPTAYGLIGRDAPARDRGAVIGSAASMANAGELLGPAMVGQLAGLLDLRTAMTSLIVVSVVIALLAFAVPRGGLPVRLRPTL</sequence>
<evidence type="ECO:0000256" key="1">
    <source>
        <dbReference type="ARBA" id="ARBA00004651"/>
    </source>
</evidence>
<feature type="transmembrane region" description="Helical" evidence="5">
    <location>
        <begin position="75"/>
        <end position="93"/>
    </location>
</feature>